<protein>
    <submittedName>
        <fullName evidence="1">Uncharacterized protein</fullName>
    </submittedName>
</protein>
<dbReference type="AlphaFoldDB" id="A0A6C0BU17"/>
<accession>A0A6C0BU17</accession>
<evidence type="ECO:0000313" key="1">
    <source>
        <dbReference type="EMBL" id="QHS95736.1"/>
    </source>
</evidence>
<proteinExistence type="predicted"/>
<sequence length="284" mass="32149">MWSNYSEASKSAAREIINSKPTGETYKRTLNIDTRFRENYYKTNSTDFHVSLPVRIKGVTKMKLCSLELPFTIYNVSASQGNNFFYIITATSTTPIKLPDGNYTVEMMQTELNAQLGTTTYEAIIDKRTKRVVISATSVFTLKFATDSNTNLQNTLGWMLGFRFGQYEGNTSYVSEAPYILKSPRYVFLRVDDYNNTANDSIIAAFNSSISTSNILAKISNAEHIDDNIFIMTLEDKFVSGCKERTYSGPVDIEKLRIQLIDEYGRIVNLNGSDFSFSLEFVCN</sequence>
<organism evidence="1">
    <name type="scientific">viral metagenome</name>
    <dbReference type="NCBI Taxonomy" id="1070528"/>
    <lineage>
        <taxon>unclassified sequences</taxon>
        <taxon>metagenomes</taxon>
        <taxon>organismal metagenomes</taxon>
    </lineage>
</organism>
<reference evidence="1" key="1">
    <citation type="journal article" date="2020" name="Nature">
        <title>Giant virus diversity and host interactions through global metagenomics.</title>
        <authorList>
            <person name="Schulz F."/>
            <person name="Roux S."/>
            <person name="Paez-Espino D."/>
            <person name="Jungbluth S."/>
            <person name="Walsh D.A."/>
            <person name="Denef V.J."/>
            <person name="McMahon K.D."/>
            <person name="Konstantinidis K.T."/>
            <person name="Eloe-Fadrosh E.A."/>
            <person name="Kyrpides N.C."/>
            <person name="Woyke T."/>
        </authorList>
    </citation>
    <scope>NUCLEOTIDE SEQUENCE</scope>
    <source>
        <strain evidence="1">GVMAG-M-3300018868-6</strain>
    </source>
</reference>
<dbReference type="EMBL" id="MN739256">
    <property type="protein sequence ID" value="QHS95736.1"/>
    <property type="molecule type" value="Genomic_DNA"/>
</dbReference>
<name>A0A6C0BU17_9ZZZZ</name>